<evidence type="ECO:0000313" key="2">
    <source>
        <dbReference type="EMBL" id="CAG7605297.1"/>
    </source>
</evidence>
<keyword evidence="3" id="KW-1185">Reference proteome</keyword>
<reference evidence="2" key="1">
    <citation type="submission" date="2021-06" db="EMBL/GenBank/DDBJ databases">
        <authorList>
            <person name="Arsene-Ploetze F."/>
        </authorList>
    </citation>
    <scope>NUCLEOTIDE SEQUENCE</scope>
    <source>
        <strain evidence="2">SBRY1</strain>
    </source>
</reference>
<gene>
    <name evidence="2" type="ORF">SBRY_10809</name>
</gene>
<dbReference type="EMBL" id="CAJVAX010000001">
    <property type="protein sequence ID" value="CAG7605297.1"/>
    <property type="molecule type" value="Genomic_DNA"/>
</dbReference>
<proteinExistence type="predicted"/>
<sequence length="110" mass="11778">MPQRRRRTRGAGPHRPQRLQRRPVAPPAGAAGVGVRGLPPRHGPGGAGREVRGPAAAAARRPARRSGRRGAGEVLVRRSHALLSRSDPAAARDRRAVGDPLTRDARYRGE</sequence>
<organism evidence="2 3">
    <name type="scientific">Actinacidiphila bryophytorum</name>
    <dbReference type="NCBI Taxonomy" id="1436133"/>
    <lineage>
        <taxon>Bacteria</taxon>
        <taxon>Bacillati</taxon>
        <taxon>Actinomycetota</taxon>
        <taxon>Actinomycetes</taxon>
        <taxon>Kitasatosporales</taxon>
        <taxon>Streptomycetaceae</taxon>
        <taxon>Actinacidiphila</taxon>
    </lineage>
</organism>
<protein>
    <submittedName>
        <fullName evidence="2">Uncharacterized protein</fullName>
    </submittedName>
</protein>
<dbReference type="AlphaFoldDB" id="A0A9W4E6W5"/>
<feature type="compositionally biased region" description="Basic and acidic residues" evidence="1">
    <location>
        <begin position="90"/>
        <end position="110"/>
    </location>
</feature>
<comment type="caution">
    <text evidence="2">The sequence shown here is derived from an EMBL/GenBank/DDBJ whole genome shotgun (WGS) entry which is preliminary data.</text>
</comment>
<name>A0A9W4E6W5_9ACTN</name>
<evidence type="ECO:0000313" key="3">
    <source>
        <dbReference type="Proteomes" id="UP001153328"/>
    </source>
</evidence>
<evidence type="ECO:0000256" key="1">
    <source>
        <dbReference type="SAM" id="MobiDB-lite"/>
    </source>
</evidence>
<accession>A0A9W4E6W5</accession>
<dbReference type="Proteomes" id="UP001153328">
    <property type="component" value="Unassembled WGS sequence"/>
</dbReference>
<feature type="region of interest" description="Disordered" evidence="1">
    <location>
        <begin position="1"/>
        <end position="110"/>
    </location>
</feature>